<dbReference type="RefSeq" id="WP_225699220.1">
    <property type="nucleotide sequence ID" value="NZ_JAIXNE010000006.1"/>
</dbReference>
<keyword evidence="12" id="KW-0436">Ligase</keyword>
<evidence type="ECO:0000256" key="2">
    <source>
        <dbReference type="ARBA" id="ARBA00005752"/>
    </source>
</evidence>
<dbReference type="SUPFAM" id="SSF56235">
    <property type="entry name" value="N-terminal nucleophile aminohydrolases (Ntn hydrolases)"/>
    <property type="match status" value="1"/>
</dbReference>
<organism evidence="12 13">
    <name type="scientific">Fulvivirga sedimenti</name>
    <dbReference type="NCBI Taxonomy" id="2879465"/>
    <lineage>
        <taxon>Bacteria</taxon>
        <taxon>Pseudomonadati</taxon>
        <taxon>Bacteroidota</taxon>
        <taxon>Cytophagia</taxon>
        <taxon>Cytophagales</taxon>
        <taxon>Fulvivirgaceae</taxon>
        <taxon>Fulvivirga</taxon>
    </lineage>
</organism>
<evidence type="ECO:0000256" key="7">
    <source>
        <dbReference type="ARBA" id="ARBA00048741"/>
    </source>
</evidence>
<gene>
    <name evidence="12" type="primary">asnB</name>
    <name evidence="12" type="ORF">LDX50_26030</name>
</gene>
<dbReference type="InterPro" id="IPR033738">
    <property type="entry name" value="AsnB_N"/>
</dbReference>
<keyword evidence="13" id="KW-1185">Reference proteome</keyword>
<evidence type="ECO:0000256" key="9">
    <source>
        <dbReference type="PIRSR" id="PIRSR001589-2"/>
    </source>
</evidence>
<evidence type="ECO:0000259" key="11">
    <source>
        <dbReference type="PROSITE" id="PS51278"/>
    </source>
</evidence>
<dbReference type="PANTHER" id="PTHR43284:SF1">
    <property type="entry name" value="ASPARAGINE SYNTHETASE"/>
    <property type="match status" value="1"/>
</dbReference>
<dbReference type="GO" id="GO:0004066">
    <property type="term" value="F:asparagine synthase (glutamine-hydrolyzing) activity"/>
    <property type="evidence" value="ECO:0007669"/>
    <property type="project" value="UniProtKB-EC"/>
</dbReference>
<feature type="site" description="Important for beta-aspartyl-AMP intermediate formation" evidence="10">
    <location>
        <position position="361"/>
    </location>
</feature>
<dbReference type="PIRSF" id="PIRSF001589">
    <property type="entry name" value="Asn_synthetase_glu-h"/>
    <property type="match status" value="1"/>
</dbReference>
<dbReference type="Gene3D" id="3.60.20.10">
    <property type="entry name" value="Glutamine Phosphoribosylpyrophosphate, subunit 1, domain 1"/>
    <property type="match status" value="1"/>
</dbReference>
<feature type="domain" description="Glutamine amidotransferase type-2" evidence="11">
    <location>
        <begin position="2"/>
        <end position="208"/>
    </location>
</feature>
<dbReference type="NCBIfam" id="TIGR01536">
    <property type="entry name" value="asn_synth_AEB"/>
    <property type="match status" value="1"/>
</dbReference>
<evidence type="ECO:0000313" key="12">
    <source>
        <dbReference type="EMBL" id="MCA6078359.1"/>
    </source>
</evidence>
<dbReference type="InterPro" id="IPR006426">
    <property type="entry name" value="Asn_synth_AEB"/>
</dbReference>
<keyword evidence="6 8" id="KW-0315">Glutamine amidotransferase</keyword>
<dbReference type="EC" id="6.3.5.4" evidence="3"/>
<keyword evidence="4 9" id="KW-0547">Nucleotide-binding</keyword>
<comment type="caution">
    <text evidence="12">The sequence shown here is derived from an EMBL/GenBank/DDBJ whole genome shotgun (WGS) entry which is preliminary data.</text>
</comment>
<dbReference type="GO" id="GO:0005524">
    <property type="term" value="F:ATP binding"/>
    <property type="evidence" value="ECO:0007669"/>
    <property type="project" value="UniProtKB-KW"/>
</dbReference>
<dbReference type="InterPro" id="IPR017932">
    <property type="entry name" value="GATase_2_dom"/>
</dbReference>
<name>A0A9X1HXP0_9BACT</name>
<evidence type="ECO:0000256" key="4">
    <source>
        <dbReference type="ARBA" id="ARBA00022741"/>
    </source>
</evidence>
<dbReference type="AlphaFoldDB" id="A0A9X1HXP0"/>
<dbReference type="InterPro" id="IPR014729">
    <property type="entry name" value="Rossmann-like_a/b/a_fold"/>
</dbReference>
<dbReference type="InterPro" id="IPR051786">
    <property type="entry name" value="ASN_synthetase/amidase"/>
</dbReference>
<reference evidence="12" key="1">
    <citation type="submission" date="2021-09" db="EMBL/GenBank/DDBJ databases">
        <title>Fulvivirga sp. isolated from coastal sediment.</title>
        <authorList>
            <person name="Yu H."/>
        </authorList>
    </citation>
    <scope>NUCLEOTIDE SEQUENCE</scope>
    <source>
        <strain evidence="12">1062</strain>
    </source>
</reference>
<dbReference type="PANTHER" id="PTHR43284">
    <property type="entry name" value="ASPARAGINE SYNTHETASE (GLUTAMINE-HYDROLYZING)"/>
    <property type="match status" value="1"/>
</dbReference>
<dbReference type="GO" id="GO:0005829">
    <property type="term" value="C:cytosol"/>
    <property type="evidence" value="ECO:0007669"/>
    <property type="project" value="TreeGrafter"/>
</dbReference>
<keyword evidence="5 9" id="KW-0067">ATP-binding</keyword>
<dbReference type="InterPro" id="IPR029055">
    <property type="entry name" value="Ntn_hydrolases_N"/>
</dbReference>
<proteinExistence type="inferred from homology"/>
<dbReference type="Pfam" id="PF13537">
    <property type="entry name" value="GATase_7"/>
    <property type="match status" value="1"/>
</dbReference>
<dbReference type="Gene3D" id="3.40.50.620">
    <property type="entry name" value="HUPs"/>
    <property type="match status" value="1"/>
</dbReference>
<evidence type="ECO:0000256" key="6">
    <source>
        <dbReference type="ARBA" id="ARBA00022962"/>
    </source>
</evidence>
<evidence type="ECO:0000256" key="8">
    <source>
        <dbReference type="PIRSR" id="PIRSR001589-1"/>
    </source>
</evidence>
<evidence type="ECO:0000256" key="5">
    <source>
        <dbReference type="ARBA" id="ARBA00022840"/>
    </source>
</evidence>
<dbReference type="SUPFAM" id="SSF52402">
    <property type="entry name" value="Adenine nucleotide alpha hydrolases-like"/>
    <property type="match status" value="1"/>
</dbReference>
<sequence>MCGILGFYNLSIENDRLRAAVSSMQHRGPDNQQFIHFKEDQIGLGHTRLTILDQNERSNQPMTSPDGRYTIVYNGEIYNFRELKAKYNIETETTSDTEIVLKLFILQGTDFIHECNGMFAMAILDNEEKSIHIYRDRLGIKPLYYFHNGKSLAFASELNTLKILLPGLKVNKSVIPDFLQLGFIPSPYSWYSNVLKLPPGCCLIYSAKYGIEVTPFWELKKPGTGFQWTDEKRAKETLSALISSSIEYRLIADVPVGAFLSGGIDSSIVAAFAKKHSPGKLMTFSIGFKDTKYDERKYAEAVARHLGTEHTSYVYSEKDLINEVGSILDLYGEPFSDSSTFPTMLVSKIAREQVKVALSGDGGDEQFMGYNSYRWANRLSNPIIYNFRNFGASLLAMKGDNRSKRVAELLKIPDKQHFYQHIFSQEQYFFSDSEISQLMLSPGSATLLFHDNLDQAAQKQAYFDLKYYLPDDLLMKIDHSSMKHSLEVRVPLLDYRIVEFTQQLPLNMKLRNGQSKYLLKQVLFDELPQKLFNRPKWGFAVPLQRWLTKDLHYLIDDYLNETRINETGIFKFNVINELIKRFDNGDHYLYNRLWVLILVQMALTKGTETK</sequence>
<evidence type="ECO:0000256" key="10">
    <source>
        <dbReference type="PIRSR" id="PIRSR001589-3"/>
    </source>
</evidence>
<dbReference type="Proteomes" id="UP001139409">
    <property type="component" value="Unassembled WGS sequence"/>
</dbReference>
<feature type="binding site" evidence="9">
    <location>
        <begin position="359"/>
        <end position="360"/>
    </location>
    <ligand>
        <name>ATP</name>
        <dbReference type="ChEBI" id="CHEBI:30616"/>
    </ligand>
</feature>
<comment type="catalytic activity">
    <reaction evidence="7">
        <text>L-aspartate + L-glutamine + ATP + H2O = L-asparagine + L-glutamate + AMP + diphosphate + H(+)</text>
        <dbReference type="Rhea" id="RHEA:12228"/>
        <dbReference type="ChEBI" id="CHEBI:15377"/>
        <dbReference type="ChEBI" id="CHEBI:15378"/>
        <dbReference type="ChEBI" id="CHEBI:29985"/>
        <dbReference type="ChEBI" id="CHEBI:29991"/>
        <dbReference type="ChEBI" id="CHEBI:30616"/>
        <dbReference type="ChEBI" id="CHEBI:33019"/>
        <dbReference type="ChEBI" id="CHEBI:58048"/>
        <dbReference type="ChEBI" id="CHEBI:58359"/>
        <dbReference type="ChEBI" id="CHEBI:456215"/>
        <dbReference type="EC" id="6.3.5.4"/>
    </reaction>
</comment>
<dbReference type="Pfam" id="PF00733">
    <property type="entry name" value="Asn_synthase"/>
    <property type="match status" value="1"/>
</dbReference>
<accession>A0A9X1HXP0</accession>
<dbReference type="EMBL" id="JAIXNE010000006">
    <property type="protein sequence ID" value="MCA6078359.1"/>
    <property type="molecule type" value="Genomic_DNA"/>
</dbReference>
<evidence type="ECO:0000256" key="3">
    <source>
        <dbReference type="ARBA" id="ARBA00012737"/>
    </source>
</evidence>
<dbReference type="CDD" id="cd01991">
    <property type="entry name" value="Asn_synthase_B_C"/>
    <property type="match status" value="1"/>
</dbReference>
<dbReference type="GO" id="GO:0006529">
    <property type="term" value="P:asparagine biosynthetic process"/>
    <property type="evidence" value="ECO:0007669"/>
    <property type="project" value="UniProtKB-KW"/>
</dbReference>
<comment type="pathway">
    <text evidence="1">Amino-acid biosynthesis; L-asparagine biosynthesis; L-asparagine from L-aspartate (L-Gln route): step 1/1.</text>
</comment>
<keyword evidence="8" id="KW-0061">Asparagine biosynthesis</keyword>
<keyword evidence="8" id="KW-0028">Amino-acid biosynthesis</keyword>
<evidence type="ECO:0000256" key="1">
    <source>
        <dbReference type="ARBA" id="ARBA00005187"/>
    </source>
</evidence>
<dbReference type="CDD" id="cd00712">
    <property type="entry name" value="AsnB"/>
    <property type="match status" value="1"/>
</dbReference>
<feature type="binding site" evidence="9">
    <location>
        <position position="96"/>
    </location>
    <ligand>
        <name>L-glutamine</name>
        <dbReference type="ChEBI" id="CHEBI:58359"/>
    </ligand>
</feature>
<dbReference type="PROSITE" id="PS51278">
    <property type="entry name" value="GATASE_TYPE_2"/>
    <property type="match status" value="1"/>
</dbReference>
<comment type="similarity">
    <text evidence="2">Belongs to the asparagine synthetase family.</text>
</comment>
<dbReference type="InterPro" id="IPR001962">
    <property type="entry name" value="Asn_synthase"/>
</dbReference>
<feature type="binding site" evidence="9">
    <location>
        <position position="286"/>
    </location>
    <ligand>
        <name>ATP</name>
        <dbReference type="ChEBI" id="CHEBI:30616"/>
    </ligand>
</feature>
<feature type="active site" description="For GATase activity" evidence="8">
    <location>
        <position position="2"/>
    </location>
</feature>
<protein>
    <recommendedName>
        <fullName evidence="3">asparagine synthase (glutamine-hydrolyzing)</fullName>
        <ecNumber evidence="3">6.3.5.4</ecNumber>
    </recommendedName>
</protein>
<evidence type="ECO:0000313" key="13">
    <source>
        <dbReference type="Proteomes" id="UP001139409"/>
    </source>
</evidence>